<reference evidence="2" key="2">
    <citation type="journal article" date="2023" name="IMA Fungus">
        <title>Comparative genomic study of the Penicillium genus elucidates a diverse pangenome and 15 lateral gene transfer events.</title>
        <authorList>
            <person name="Petersen C."/>
            <person name="Sorensen T."/>
            <person name="Nielsen M.R."/>
            <person name="Sondergaard T.E."/>
            <person name="Sorensen J.L."/>
            <person name="Fitzpatrick D.A."/>
            <person name="Frisvad J.C."/>
            <person name="Nielsen K.L."/>
        </authorList>
    </citation>
    <scope>NUCLEOTIDE SEQUENCE</scope>
    <source>
        <strain evidence="2">IBT 16125</strain>
    </source>
</reference>
<evidence type="ECO:0000313" key="2">
    <source>
        <dbReference type="EMBL" id="KAJ5455861.1"/>
    </source>
</evidence>
<feature type="signal peptide" evidence="1">
    <location>
        <begin position="1"/>
        <end position="18"/>
    </location>
</feature>
<evidence type="ECO:0000256" key="1">
    <source>
        <dbReference type="SAM" id="SignalP"/>
    </source>
</evidence>
<gene>
    <name evidence="2" type="ORF">N7458_004125</name>
</gene>
<feature type="chain" id="PRO_5041966774" evidence="1">
    <location>
        <begin position="19"/>
        <end position="254"/>
    </location>
</feature>
<dbReference type="Proteomes" id="UP001213681">
    <property type="component" value="Unassembled WGS sequence"/>
</dbReference>
<evidence type="ECO:0000313" key="3">
    <source>
        <dbReference type="Proteomes" id="UP001213681"/>
    </source>
</evidence>
<organism evidence="2 3">
    <name type="scientific">Penicillium daleae</name>
    <dbReference type="NCBI Taxonomy" id="63821"/>
    <lineage>
        <taxon>Eukaryota</taxon>
        <taxon>Fungi</taxon>
        <taxon>Dikarya</taxon>
        <taxon>Ascomycota</taxon>
        <taxon>Pezizomycotina</taxon>
        <taxon>Eurotiomycetes</taxon>
        <taxon>Eurotiomycetidae</taxon>
        <taxon>Eurotiales</taxon>
        <taxon>Aspergillaceae</taxon>
        <taxon>Penicillium</taxon>
    </lineage>
</organism>
<dbReference type="GeneID" id="81597750"/>
<keyword evidence="3" id="KW-1185">Reference proteome</keyword>
<name>A0AAD6CAG2_9EURO</name>
<dbReference type="AlphaFoldDB" id="A0AAD6CAG2"/>
<dbReference type="EMBL" id="JAPVEA010000004">
    <property type="protein sequence ID" value="KAJ5455861.1"/>
    <property type="molecule type" value="Genomic_DNA"/>
</dbReference>
<sequence length="254" mass="28471">MHFNLFITAALFATEAISQYSSIGDSCIWPETIPSCEFASSEGAKTGDLVNGWQFKAWTIAGGYENNCSTLTNFDDCCEEYATSYSSRFKRLWCKKLVLFLLAGVPRNGGCIPDDEAVEKLSKTIGEKFNRDICGQGIRPGGQADVEFVNREILPLFLTKKWLTKDPPKGWEKEKHKIIAKCHKNTYNYCNADHRKKAGDCVKGMAGSLMLKYGATAMAYCPILDKKIKNFEKDVEPQVMGLFTKYCKTKGKKC</sequence>
<keyword evidence="1" id="KW-0732">Signal</keyword>
<proteinExistence type="predicted"/>
<protein>
    <submittedName>
        <fullName evidence="2">Uncharacterized protein</fullName>
    </submittedName>
</protein>
<accession>A0AAD6CAG2</accession>
<reference evidence="2" key="1">
    <citation type="submission" date="2022-12" db="EMBL/GenBank/DDBJ databases">
        <authorList>
            <person name="Petersen C."/>
        </authorList>
    </citation>
    <scope>NUCLEOTIDE SEQUENCE</scope>
    <source>
        <strain evidence="2">IBT 16125</strain>
    </source>
</reference>
<dbReference type="RefSeq" id="XP_056768234.1">
    <property type="nucleotide sequence ID" value="XM_056907507.1"/>
</dbReference>
<comment type="caution">
    <text evidence="2">The sequence shown here is derived from an EMBL/GenBank/DDBJ whole genome shotgun (WGS) entry which is preliminary data.</text>
</comment>